<evidence type="ECO:0000313" key="4">
    <source>
        <dbReference type="EMBL" id="CCH68734.1"/>
    </source>
</evidence>
<evidence type="ECO:0000259" key="3">
    <source>
        <dbReference type="PROSITE" id="PS50110"/>
    </source>
</evidence>
<dbReference type="InterPro" id="IPR001789">
    <property type="entry name" value="Sig_transdc_resp-reg_receiver"/>
</dbReference>
<dbReference type="STRING" id="1193181.BN10_1140031"/>
<comment type="caution">
    <text evidence="4">The sequence shown here is derived from an EMBL/GenBank/DDBJ whole genome shotgun (WGS) entry which is preliminary data.</text>
</comment>
<dbReference type="SMART" id="SM00448">
    <property type="entry name" value="REC"/>
    <property type="match status" value="1"/>
</dbReference>
<evidence type="ECO:0000313" key="5">
    <source>
        <dbReference type="Proteomes" id="UP000013167"/>
    </source>
</evidence>
<dbReference type="eggNOG" id="COG0745">
    <property type="taxonomic scope" value="Bacteria"/>
</dbReference>
<dbReference type="InterPro" id="IPR011006">
    <property type="entry name" value="CheY-like_superfamily"/>
</dbReference>
<evidence type="ECO:0000256" key="2">
    <source>
        <dbReference type="PROSITE-ProRule" id="PRU00169"/>
    </source>
</evidence>
<organism evidence="4 5">
    <name type="scientific">Phycicoccus elongatus Lp2</name>
    <dbReference type="NCBI Taxonomy" id="1193181"/>
    <lineage>
        <taxon>Bacteria</taxon>
        <taxon>Bacillati</taxon>
        <taxon>Actinomycetota</taxon>
        <taxon>Actinomycetes</taxon>
        <taxon>Micrococcales</taxon>
        <taxon>Intrasporangiaceae</taxon>
        <taxon>Phycicoccus</taxon>
    </lineage>
</organism>
<dbReference type="RefSeq" id="WP_010851633.1">
    <property type="nucleotide sequence ID" value="NZ_HF570956.1"/>
</dbReference>
<sequence length="137" mass="14918">MESARDPLVLVCDDTASIRRLIRINLELEGCVVEEAPDGREAVRRLIDPDARTPDLVLLDAHMAPHDGWWAIAAIRAHPPLDDVPVVLVSAALHGLALADVMDLGFDDVLAKPFDPDELIALVSRMTGRTEGVRDSP</sequence>
<dbReference type="EMBL" id="CAIZ01000018">
    <property type="protein sequence ID" value="CCH68734.1"/>
    <property type="molecule type" value="Genomic_DNA"/>
</dbReference>
<name>N0E1I2_9MICO</name>
<dbReference type="Pfam" id="PF00072">
    <property type="entry name" value="Response_reg"/>
    <property type="match status" value="1"/>
</dbReference>
<proteinExistence type="predicted"/>
<dbReference type="InterPro" id="IPR050595">
    <property type="entry name" value="Bact_response_regulator"/>
</dbReference>
<protein>
    <submittedName>
        <fullName evidence="4">Putative regulatory protein</fullName>
    </submittedName>
</protein>
<feature type="modified residue" description="4-aspartylphosphate" evidence="2">
    <location>
        <position position="60"/>
    </location>
</feature>
<dbReference type="GO" id="GO:0000160">
    <property type="term" value="P:phosphorelay signal transduction system"/>
    <property type="evidence" value="ECO:0007669"/>
    <property type="project" value="InterPro"/>
</dbReference>
<dbReference type="PROSITE" id="PS50110">
    <property type="entry name" value="RESPONSE_REGULATORY"/>
    <property type="match status" value="1"/>
</dbReference>
<dbReference type="SUPFAM" id="SSF52172">
    <property type="entry name" value="CheY-like"/>
    <property type="match status" value="1"/>
</dbReference>
<dbReference type="CDD" id="cd17546">
    <property type="entry name" value="REC_hyHK_CKI1_RcsC-like"/>
    <property type="match status" value="1"/>
</dbReference>
<keyword evidence="1 2" id="KW-0597">Phosphoprotein</keyword>
<dbReference type="PANTHER" id="PTHR44591">
    <property type="entry name" value="STRESS RESPONSE REGULATOR PROTEIN 1"/>
    <property type="match status" value="1"/>
</dbReference>
<reference evidence="4 5" key="1">
    <citation type="journal article" date="2013" name="ISME J.">
        <title>A metabolic model for members of the genus Tetrasphaera involved in enhanced biological phosphorus removal.</title>
        <authorList>
            <person name="Kristiansen R."/>
            <person name="Nguyen H.T.T."/>
            <person name="Saunders A.M."/>
            <person name="Nielsen J.L."/>
            <person name="Wimmer R."/>
            <person name="Le V.Q."/>
            <person name="McIlroy S.J."/>
            <person name="Petrovski S."/>
            <person name="Seviour R.J."/>
            <person name="Calteau A."/>
            <person name="Nielsen K.L."/>
            <person name="Nielsen P.H."/>
        </authorList>
    </citation>
    <scope>NUCLEOTIDE SEQUENCE [LARGE SCALE GENOMIC DNA]</scope>
    <source>
        <strain evidence="4 5">Lp2</strain>
    </source>
</reference>
<dbReference type="Gene3D" id="3.40.50.2300">
    <property type="match status" value="1"/>
</dbReference>
<feature type="domain" description="Response regulatory" evidence="3">
    <location>
        <begin position="8"/>
        <end position="127"/>
    </location>
</feature>
<dbReference type="PANTHER" id="PTHR44591:SF3">
    <property type="entry name" value="RESPONSE REGULATORY DOMAIN-CONTAINING PROTEIN"/>
    <property type="match status" value="1"/>
</dbReference>
<dbReference type="HOGENOM" id="CLU_000445_69_17_11"/>
<evidence type="ECO:0000256" key="1">
    <source>
        <dbReference type="ARBA" id="ARBA00022553"/>
    </source>
</evidence>
<dbReference type="OrthoDB" id="9800897at2"/>
<dbReference type="Proteomes" id="UP000013167">
    <property type="component" value="Unassembled WGS sequence"/>
</dbReference>
<keyword evidence="5" id="KW-1185">Reference proteome</keyword>
<accession>N0E1I2</accession>
<dbReference type="AlphaFoldDB" id="N0E1I2"/>
<gene>
    <name evidence="4" type="ORF">BN10_1140031</name>
</gene>